<dbReference type="AlphaFoldDB" id="A0A2A2KVK3"/>
<feature type="compositionally biased region" description="Basic and acidic residues" evidence="1">
    <location>
        <begin position="38"/>
        <end position="52"/>
    </location>
</feature>
<dbReference type="Proteomes" id="UP000218231">
    <property type="component" value="Unassembled WGS sequence"/>
</dbReference>
<dbReference type="EMBL" id="LIAE01007628">
    <property type="protein sequence ID" value="PAV78026.1"/>
    <property type="molecule type" value="Genomic_DNA"/>
</dbReference>
<reference evidence="2 3" key="1">
    <citation type="journal article" date="2017" name="Curr. Biol.">
        <title>Genome architecture and evolution of a unichromosomal asexual nematode.</title>
        <authorList>
            <person name="Fradin H."/>
            <person name="Zegar C."/>
            <person name="Gutwein M."/>
            <person name="Lucas J."/>
            <person name="Kovtun M."/>
            <person name="Corcoran D."/>
            <person name="Baugh L.R."/>
            <person name="Kiontke K."/>
            <person name="Gunsalus K."/>
            <person name="Fitch D.H."/>
            <person name="Piano F."/>
        </authorList>
    </citation>
    <scope>NUCLEOTIDE SEQUENCE [LARGE SCALE GENOMIC DNA]</scope>
    <source>
        <strain evidence="2">PF1309</strain>
    </source>
</reference>
<feature type="region of interest" description="Disordered" evidence="1">
    <location>
        <begin position="38"/>
        <end position="98"/>
    </location>
</feature>
<keyword evidence="3" id="KW-1185">Reference proteome</keyword>
<gene>
    <name evidence="2" type="ORF">WR25_00915</name>
</gene>
<feature type="compositionally biased region" description="Basic and acidic residues" evidence="1">
    <location>
        <begin position="66"/>
        <end position="98"/>
    </location>
</feature>
<protein>
    <submittedName>
        <fullName evidence="2">Uncharacterized protein</fullName>
    </submittedName>
</protein>
<evidence type="ECO:0000256" key="1">
    <source>
        <dbReference type="SAM" id="MobiDB-lite"/>
    </source>
</evidence>
<accession>A0A2A2KVK3</accession>
<sequence>MQGERVGLATCQQPLTRETKELAYLEDLSLQLDTKKCTQGEKQEGGGKEYWSKEGTPTWMRGKGKERREEADSCQMESEKDIDNDRCMFGMEADHNRN</sequence>
<comment type="caution">
    <text evidence="2">The sequence shown here is derived from an EMBL/GenBank/DDBJ whole genome shotgun (WGS) entry which is preliminary data.</text>
</comment>
<evidence type="ECO:0000313" key="3">
    <source>
        <dbReference type="Proteomes" id="UP000218231"/>
    </source>
</evidence>
<evidence type="ECO:0000313" key="2">
    <source>
        <dbReference type="EMBL" id="PAV78026.1"/>
    </source>
</evidence>
<proteinExistence type="predicted"/>
<organism evidence="2 3">
    <name type="scientific">Diploscapter pachys</name>
    <dbReference type="NCBI Taxonomy" id="2018661"/>
    <lineage>
        <taxon>Eukaryota</taxon>
        <taxon>Metazoa</taxon>
        <taxon>Ecdysozoa</taxon>
        <taxon>Nematoda</taxon>
        <taxon>Chromadorea</taxon>
        <taxon>Rhabditida</taxon>
        <taxon>Rhabditina</taxon>
        <taxon>Rhabditomorpha</taxon>
        <taxon>Rhabditoidea</taxon>
        <taxon>Rhabditidae</taxon>
        <taxon>Diploscapter</taxon>
    </lineage>
</organism>
<name>A0A2A2KVK3_9BILA</name>